<dbReference type="EC" id="2.1.1.22" evidence="2"/>
<dbReference type="SUPFAM" id="SSF53335">
    <property type="entry name" value="S-adenosyl-L-methionine-dependent methyltransferases"/>
    <property type="match status" value="1"/>
</dbReference>
<accession>A0A0S4J355</accession>
<evidence type="ECO:0000256" key="1">
    <source>
        <dbReference type="ARBA" id="ARBA00010086"/>
    </source>
</evidence>
<evidence type="ECO:0000256" key="6">
    <source>
        <dbReference type="SAM" id="SignalP"/>
    </source>
</evidence>
<organism evidence="7 8">
    <name type="scientific">Bodo saltans</name>
    <name type="common">Flagellated protozoan</name>
    <dbReference type="NCBI Taxonomy" id="75058"/>
    <lineage>
        <taxon>Eukaryota</taxon>
        <taxon>Discoba</taxon>
        <taxon>Euglenozoa</taxon>
        <taxon>Kinetoplastea</taxon>
        <taxon>Metakinetoplastina</taxon>
        <taxon>Eubodonida</taxon>
        <taxon>Bodonidae</taxon>
        <taxon>Bodo</taxon>
    </lineage>
</organism>
<protein>
    <recommendedName>
        <fullName evidence="2">carnosine N-methyltransferase</fullName>
        <ecNumber evidence="2">2.1.1.22</ecNumber>
    </recommendedName>
</protein>
<name>A0A0S4J355_BODSA</name>
<dbReference type="InterPro" id="IPR012901">
    <property type="entry name" value="CARME"/>
</dbReference>
<dbReference type="EMBL" id="CYKH01000917">
    <property type="protein sequence ID" value="CUG64949.1"/>
    <property type="molecule type" value="Genomic_DNA"/>
</dbReference>
<dbReference type="AlphaFoldDB" id="A0A0S4J355"/>
<evidence type="ECO:0000256" key="4">
    <source>
        <dbReference type="ARBA" id="ARBA00022679"/>
    </source>
</evidence>
<dbReference type="InterPro" id="IPR029063">
    <property type="entry name" value="SAM-dependent_MTases_sf"/>
</dbReference>
<dbReference type="VEuPathDB" id="TriTrypDB:BSAL_82550"/>
<feature type="chain" id="PRO_5006621897" description="carnosine N-methyltransferase" evidence="6">
    <location>
        <begin position="19"/>
        <end position="470"/>
    </location>
</feature>
<evidence type="ECO:0000256" key="3">
    <source>
        <dbReference type="ARBA" id="ARBA00022603"/>
    </source>
</evidence>
<evidence type="ECO:0000256" key="5">
    <source>
        <dbReference type="ARBA" id="ARBA00022691"/>
    </source>
</evidence>
<keyword evidence="5" id="KW-0949">S-adenosyl-L-methionine</keyword>
<dbReference type="Pfam" id="PF07942">
    <property type="entry name" value="CARME"/>
    <property type="match status" value="1"/>
</dbReference>
<keyword evidence="8" id="KW-1185">Reference proteome</keyword>
<reference evidence="8" key="1">
    <citation type="submission" date="2015-09" db="EMBL/GenBank/DDBJ databases">
        <authorList>
            <consortium name="Pathogen Informatics"/>
        </authorList>
    </citation>
    <scope>NUCLEOTIDE SEQUENCE [LARGE SCALE GENOMIC DNA]</scope>
    <source>
        <strain evidence="8">Lake Konstanz</strain>
    </source>
</reference>
<keyword evidence="6" id="KW-0732">Signal</keyword>
<dbReference type="Gene3D" id="3.40.50.150">
    <property type="entry name" value="Vaccinia Virus protein VP39"/>
    <property type="match status" value="1"/>
</dbReference>
<gene>
    <name evidence="7" type="ORF">BSAL_82550</name>
</gene>
<feature type="signal peptide" evidence="6">
    <location>
        <begin position="1"/>
        <end position="18"/>
    </location>
</feature>
<dbReference type="GO" id="GO:0030735">
    <property type="term" value="F:carnosine N-methyltransferase activity"/>
    <property type="evidence" value="ECO:0007669"/>
    <property type="project" value="UniProtKB-EC"/>
</dbReference>
<evidence type="ECO:0000313" key="7">
    <source>
        <dbReference type="EMBL" id="CUG64949.1"/>
    </source>
</evidence>
<sequence>MYFATVLLLACAIHCVYSAVTPVALLEAEWQRYVTRVQRELTPLQTLLREFSANKETSPCDQGHQSTLSPATPNVAFEDHLQRRVDGIEAAIQLNGLFISTFADVMSLHRRLQQDLDDDVANEEDTELFMNSPYWVPLEDTPPLYWRSCQGDGEEGEGGLGGGGYTSVDELFAHLHRDYGRADDGESRHRAAVVEAVRHIYSLHDQRDGGGVGHLQHAMWRRGSILVLGSGTGGLVADLRADLLRGVLPNDEIAITATECSLLFAAAAAAILSLPVVDPQATSFGTLVPWVSNFGGAIEGDATDHLHRTTLHSPARIQRHDHPVVGGGGQGTAAVRVQVIVADALSPRGNVAAAAEAQQAAVVVTYYFIDAATSSSSSRYPRGILSVLDRIAQLCTPGGYWVHVGPLHYHRADTYPKLSVKDIELYMTQVHKFRRIGDVVVLPQEDYSRPNTTSLFVNAHRAVRLVMQRQ</sequence>
<evidence type="ECO:0000313" key="8">
    <source>
        <dbReference type="Proteomes" id="UP000051952"/>
    </source>
</evidence>
<dbReference type="PANTHER" id="PTHR12303:SF6">
    <property type="entry name" value="CARNOSINE N-METHYLTRANSFERASE"/>
    <property type="match status" value="1"/>
</dbReference>
<keyword evidence="4" id="KW-0808">Transferase</keyword>
<dbReference type="SMART" id="SM01296">
    <property type="entry name" value="N2227"/>
    <property type="match status" value="1"/>
</dbReference>
<dbReference type="GO" id="GO:0032259">
    <property type="term" value="P:methylation"/>
    <property type="evidence" value="ECO:0007669"/>
    <property type="project" value="UniProtKB-KW"/>
</dbReference>
<evidence type="ECO:0000256" key="2">
    <source>
        <dbReference type="ARBA" id="ARBA00012003"/>
    </source>
</evidence>
<proteinExistence type="inferred from homology"/>
<comment type="similarity">
    <text evidence="1">Belongs to the carnosine N-methyltransferase family.</text>
</comment>
<dbReference type="PANTHER" id="PTHR12303">
    <property type="entry name" value="CARNOSINE N-METHYLTRANSFERASE"/>
    <property type="match status" value="1"/>
</dbReference>
<keyword evidence="3" id="KW-0489">Methyltransferase</keyword>
<dbReference type="Proteomes" id="UP000051952">
    <property type="component" value="Unassembled WGS sequence"/>
</dbReference>